<sequence>METRLHVQAAPAVRRQRFARLGEHRVVLSLMASVVALMLTGYRLPEASAAQPARFALRVCEKCVSRKAGSGYNPKFVLEQTAKAAAAAGWPAPGIEWGKCTGGCDYGPNVRLVKGKYAIPVVVEGMTEDEEDFKAFLSIQGEQDAERAFGLASRHIASAAQDGAAEEPTPEIPADTNYGSKSAGAEAEQSVFESQPKRSAAEVSHGEAAKPADSAQSTFESQPQQSKAHTSYGASAASASEPSAFESQPQQSKAAVGYGRNDAPNAGEVQSVFESQPQKSKAMVTAADKVFESQPKQSAAEVSHNDKTFAQGSDKSVFESEPQQSKAEIGYGRNAAASGQEQSVFESKPAESKANYKAGANAEDEESEYETDEEGQSFSNFRLLF</sequence>
<dbReference type="AlphaFoldDB" id="A0A812UG90"/>
<dbReference type="Proteomes" id="UP000649617">
    <property type="component" value="Unassembled WGS sequence"/>
</dbReference>
<proteinExistence type="predicted"/>
<evidence type="ECO:0000256" key="1">
    <source>
        <dbReference type="SAM" id="MobiDB-lite"/>
    </source>
</evidence>
<feature type="compositionally biased region" description="Low complexity" evidence="1">
    <location>
        <begin position="234"/>
        <end position="247"/>
    </location>
</feature>
<keyword evidence="4" id="KW-1185">Reference proteome</keyword>
<evidence type="ECO:0000256" key="2">
    <source>
        <dbReference type="SAM" id="Phobius"/>
    </source>
</evidence>
<dbReference type="OrthoDB" id="433573at2759"/>
<gene>
    <name evidence="3" type="ORF">SPIL2461_LOCUS15218</name>
</gene>
<feature type="compositionally biased region" description="Polar residues" evidence="1">
    <location>
        <begin position="214"/>
        <end position="233"/>
    </location>
</feature>
<feature type="compositionally biased region" description="Basic and acidic residues" evidence="1">
    <location>
        <begin position="195"/>
        <end position="210"/>
    </location>
</feature>
<organism evidence="3 4">
    <name type="scientific">Symbiodinium pilosum</name>
    <name type="common">Dinoflagellate</name>
    <dbReference type="NCBI Taxonomy" id="2952"/>
    <lineage>
        <taxon>Eukaryota</taxon>
        <taxon>Sar</taxon>
        <taxon>Alveolata</taxon>
        <taxon>Dinophyceae</taxon>
        <taxon>Suessiales</taxon>
        <taxon>Symbiodiniaceae</taxon>
        <taxon>Symbiodinium</taxon>
    </lineage>
</organism>
<feature type="compositionally biased region" description="Polar residues" evidence="1">
    <location>
        <begin position="376"/>
        <end position="385"/>
    </location>
</feature>
<keyword evidence="2" id="KW-0812">Transmembrane</keyword>
<accession>A0A812UG90</accession>
<evidence type="ECO:0000313" key="4">
    <source>
        <dbReference type="Proteomes" id="UP000649617"/>
    </source>
</evidence>
<keyword evidence="2" id="KW-1133">Transmembrane helix</keyword>
<dbReference type="EMBL" id="CAJNIZ010036668">
    <property type="protein sequence ID" value="CAE7566745.1"/>
    <property type="molecule type" value="Genomic_DNA"/>
</dbReference>
<reference evidence="3" key="1">
    <citation type="submission" date="2021-02" db="EMBL/GenBank/DDBJ databases">
        <authorList>
            <person name="Dougan E. K."/>
            <person name="Rhodes N."/>
            <person name="Thang M."/>
            <person name="Chan C."/>
        </authorList>
    </citation>
    <scope>NUCLEOTIDE SEQUENCE</scope>
</reference>
<feature type="transmembrane region" description="Helical" evidence="2">
    <location>
        <begin position="26"/>
        <end position="44"/>
    </location>
</feature>
<evidence type="ECO:0000313" key="3">
    <source>
        <dbReference type="EMBL" id="CAE7566745.1"/>
    </source>
</evidence>
<protein>
    <submittedName>
        <fullName evidence="3">Uncharacterized protein</fullName>
    </submittedName>
</protein>
<feature type="compositionally biased region" description="Acidic residues" evidence="1">
    <location>
        <begin position="362"/>
        <end position="375"/>
    </location>
</feature>
<comment type="caution">
    <text evidence="3">The sequence shown here is derived from an EMBL/GenBank/DDBJ whole genome shotgun (WGS) entry which is preliminary data.</text>
</comment>
<feature type="region of interest" description="Disordered" evidence="1">
    <location>
        <begin position="159"/>
        <end position="385"/>
    </location>
</feature>
<keyword evidence="2" id="KW-0472">Membrane</keyword>
<name>A0A812UG90_SYMPI</name>